<organism evidence="4 5">
    <name type="scientific">Malassezia equina</name>
    <dbReference type="NCBI Taxonomy" id="1381935"/>
    <lineage>
        <taxon>Eukaryota</taxon>
        <taxon>Fungi</taxon>
        <taxon>Dikarya</taxon>
        <taxon>Basidiomycota</taxon>
        <taxon>Ustilaginomycotina</taxon>
        <taxon>Malasseziomycetes</taxon>
        <taxon>Malasseziales</taxon>
        <taxon>Malasseziaceae</taxon>
        <taxon>Malassezia</taxon>
    </lineage>
</organism>
<dbReference type="Pfam" id="PF15249">
    <property type="entry name" value="GLTSCR1"/>
    <property type="match status" value="1"/>
</dbReference>
<evidence type="ECO:0000256" key="1">
    <source>
        <dbReference type="SAM" id="Coils"/>
    </source>
</evidence>
<dbReference type="InterPro" id="IPR015671">
    <property type="entry name" value="GSCR1_dom"/>
</dbReference>
<feature type="region of interest" description="Disordered" evidence="2">
    <location>
        <begin position="133"/>
        <end position="156"/>
    </location>
</feature>
<sequence>MPEANELRAGPAAAAAGSLPSKEAGAAWASAPTASTPPTHPMSIQSAPTRPQDLYTRPMPSTYAHPIVTVNRHASLGASHPGALPARPPMPSAPTMPPFIISNSLAAASGLHLGARRASMVTGSALGAPAPSTALPSVAGRPAPPSAAHGAPAAAARLPPQKDLVLEDPALAAQRAHTQRRFRAQLDQDHERCLRPDIQTPFRDLNDVVERLLPYHVWQVPESDLLGAMDARLVAAPSAADINDEAHLSFAVPYVRKRRRLDAPIPPDTPLLTLPPFPSDAFTRSAYERRAQLARRFRALQTRSETAQERAPHMHESLEFLERMVYEDEMKAFQDLSAELRRARAELEDVERQRHWRPGASLSAHLHTPGLLTASSALSAAALPRRPGLDDVPRPYAIVRPPSLDGRPAPGAASLPALSPATVSHLAGLAARGASGSPPVATGASVQPDATGAPLHVPETLTASTSIPSQPLPLVVPITSVPKLTALGLHLVPAAHLLPALSLASAGQSVALNPGLTAPRPVTGVQTDPVLLVGITDATTPLPPGAHAASRQRLHLSVVLSKLRPDQLSGLAQLMQTLQAEDEASRP</sequence>
<feature type="domain" description="GLTSCR protein conserved" evidence="3">
    <location>
        <begin position="189"/>
        <end position="336"/>
    </location>
</feature>
<dbReference type="AlphaFoldDB" id="A0AAF0J2A3"/>
<evidence type="ECO:0000256" key="2">
    <source>
        <dbReference type="SAM" id="MobiDB-lite"/>
    </source>
</evidence>
<protein>
    <recommendedName>
        <fullName evidence="3">GLTSCR protein conserved domain-containing protein</fullName>
    </recommendedName>
</protein>
<name>A0AAF0J2A3_9BASI</name>
<dbReference type="Proteomes" id="UP001214415">
    <property type="component" value="Chromosome 1"/>
</dbReference>
<accession>A0AAF0J2A3</accession>
<feature type="compositionally biased region" description="Low complexity" evidence="2">
    <location>
        <begin position="7"/>
        <end position="43"/>
    </location>
</feature>
<proteinExistence type="predicted"/>
<feature type="region of interest" description="Disordered" evidence="2">
    <location>
        <begin position="430"/>
        <end position="456"/>
    </location>
</feature>
<feature type="coiled-coil region" evidence="1">
    <location>
        <begin position="290"/>
        <end position="353"/>
    </location>
</feature>
<dbReference type="EMBL" id="CP119900">
    <property type="protein sequence ID" value="WFD21790.1"/>
    <property type="molecule type" value="Genomic_DNA"/>
</dbReference>
<evidence type="ECO:0000313" key="4">
    <source>
        <dbReference type="EMBL" id="WFD21790.1"/>
    </source>
</evidence>
<evidence type="ECO:0000313" key="5">
    <source>
        <dbReference type="Proteomes" id="UP001214415"/>
    </source>
</evidence>
<reference evidence="4" key="1">
    <citation type="submission" date="2023-03" db="EMBL/GenBank/DDBJ databases">
        <title>Mating type loci evolution in Malassezia.</title>
        <authorList>
            <person name="Coelho M.A."/>
        </authorList>
    </citation>
    <scope>NUCLEOTIDE SEQUENCE</scope>
    <source>
        <strain evidence="4">CBS 12830</strain>
    </source>
</reference>
<gene>
    <name evidence="4" type="ORF">MEQU1_000446</name>
</gene>
<keyword evidence="1" id="KW-0175">Coiled coil</keyword>
<feature type="compositionally biased region" description="Low complexity" evidence="2">
    <location>
        <begin position="146"/>
        <end position="156"/>
    </location>
</feature>
<keyword evidence="5" id="KW-1185">Reference proteome</keyword>
<evidence type="ECO:0000259" key="3">
    <source>
        <dbReference type="Pfam" id="PF15249"/>
    </source>
</evidence>
<feature type="region of interest" description="Disordered" evidence="2">
    <location>
        <begin position="1"/>
        <end position="58"/>
    </location>
</feature>